<evidence type="ECO:0000313" key="3">
    <source>
        <dbReference type="EMBL" id="KAF9993975.1"/>
    </source>
</evidence>
<dbReference type="EMBL" id="JAAAHW010001692">
    <property type="protein sequence ID" value="KAF9993975.1"/>
    <property type="molecule type" value="Genomic_DNA"/>
</dbReference>
<reference evidence="3" key="1">
    <citation type="journal article" date="2020" name="Fungal Divers.">
        <title>Resolving the Mortierellaceae phylogeny through synthesis of multi-gene phylogenetics and phylogenomics.</title>
        <authorList>
            <person name="Vandepol N."/>
            <person name="Liber J."/>
            <person name="Desiro A."/>
            <person name="Na H."/>
            <person name="Kennedy M."/>
            <person name="Barry K."/>
            <person name="Grigoriev I.V."/>
            <person name="Miller A.N."/>
            <person name="O'Donnell K."/>
            <person name="Stajich J.E."/>
            <person name="Bonito G."/>
        </authorList>
    </citation>
    <scope>NUCLEOTIDE SEQUENCE</scope>
    <source>
        <strain evidence="3">MES-2147</strain>
    </source>
</reference>
<feature type="non-terminal residue" evidence="3">
    <location>
        <position position="559"/>
    </location>
</feature>
<accession>A0A9P6MDW6</accession>
<feature type="coiled-coil region" evidence="1">
    <location>
        <begin position="105"/>
        <end position="158"/>
    </location>
</feature>
<feature type="region of interest" description="Disordered" evidence="2">
    <location>
        <begin position="501"/>
        <end position="559"/>
    </location>
</feature>
<feature type="compositionally biased region" description="Low complexity" evidence="2">
    <location>
        <begin position="501"/>
        <end position="528"/>
    </location>
</feature>
<name>A0A9P6MDW6_9FUNG</name>
<dbReference type="AlphaFoldDB" id="A0A9P6MDW6"/>
<proteinExistence type="predicted"/>
<keyword evidence="1" id="KW-0175">Coiled coil</keyword>
<feature type="compositionally biased region" description="Basic and acidic residues" evidence="2">
    <location>
        <begin position="529"/>
        <end position="540"/>
    </location>
</feature>
<organism evidence="3 4">
    <name type="scientific">Modicella reniformis</name>
    <dbReference type="NCBI Taxonomy" id="1440133"/>
    <lineage>
        <taxon>Eukaryota</taxon>
        <taxon>Fungi</taxon>
        <taxon>Fungi incertae sedis</taxon>
        <taxon>Mucoromycota</taxon>
        <taxon>Mortierellomycotina</taxon>
        <taxon>Mortierellomycetes</taxon>
        <taxon>Mortierellales</taxon>
        <taxon>Mortierellaceae</taxon>
        <taxon>Modicella</taxon>
    </lineage>
</organism>
<evidence type="ECO:0000313" key="4">
    <source>
        <dbReference type="Proteomes" id="UP000749646"/>
    </source>
</evidence>
<dbReference type="Proteomes" id="UP000749646">
    <property type="component" value="Unassembled WGS sequence"/>
</dbReference>
<dbReference type="OrthoDB" id="2400993at2759"/>
<comment type="caution">
    <text evidence="3">The sequence shown here is derived from an EMBL/GenBank/DDBJ whole genome shotgun (WGS) entry which is preliminary data.</text>
</comment>
<sequence length="559" mass="62240">MGAEAISTHTVKNDATTTIVTRTTTIVSEHEEILAEPKAPSSGGVVENVKRTLRDYWFPSHSTQEDDDDDGEDESNSMTEILHDPSLLRNNSVVRRAYDYWKSLTQDADEEAKKLVIEAKKARDEAAAEARWSILGYKREAREAYEAADKKYREALAAAERVHDEAHEKAKSKWFQAVDTTEHEVGELKDKASEVTHQKWDRFKSAVNSFAFNPPKYGCSPSSQYWFSSQPSTGWDCREIWDHPSRHDHRHVSIKSLPKKYLPIDRVHDTLIDLWQQAANKAKNAPSVSSSFESSLKPVKDYYYSVLDRVYRNEQGAIEELDALVDKIKAKLNEAKYYEEQTDAWLTSQWNAVIDNAGESKGQYERALKKSLKNIKHSRDESYKSLLNNLHRSVQNARTSVHDAYHATKNQADKSTLHKAIKDATESFTTTIKDAEAKAKAAPRNAYNDAIEAFNRDTAQLKAKLEHAASVASKSASSASLHASKSGTSVIHQASKSASSLSAQASKSASSLSHQASKSISSAASQASHDAKSLADEAHKSYQSATDKARQGYEQATAT</sequence>
<feature type="coiled-coil region" evidence="1">
    <location>
        <begin position="311"/>
        <end position="341"/>
    </location>
</feature>
<gene>
    <name evidence="3" type="ORF">BGZ65_010433</name>
</gene>
<evidence type="ECO:0000256" key="2">
    <source>
        <dbReference type="SAM" id="MobiDB-lite"/>
    </source>
</evidence>
<evidence type="ECO:0000256" key="1">
    <source>
        <dbReference type="SAM" id="Coils"/>
    </source>
</evidence>
<keyword evidence="4" id="KW-1185">Reference proteome</keyword>
<protein>
    <submittedName>
        <fullName evidence="3">Uncharacterized protein</fullName>
    </submittedName>
</protein>
<feature type="compositionally biased region" description="Acidic residues" evidence="2">
    <location>
        <begin position="65"/>
        <end position="75"/>
    </location>
</feature>
<feature type="region of interest" description="Disordered" evidence="2">
    <location>
        <begin position="57"/>
        <end position="83"/>
    </location>
</feature>